<dbReference type="Gene3D" id="3.90.320.10">
    <property type="match status" value="1"/>
</dbReference>
<sequence length="152" mass="17301">MEPHARRQYAEHLHATVVTTGLVVCHKNPWLACTPDGVVVQDRVPARLLEIKCPTMGKTSGILETLKACKFLTKNDQQWLLKKRHSYYGQVQLYMSILNVSVCDFMIFASSDNSFLTIQVPFDATFTWTLLTRLKDVYFKHIIPILAQSATS</sequence>
<dbReference type="CDD" id="cd22343">
    <property type="entry name" value="PDDEXK_lambda_exonuclease-like"/>
    <property type="match status" value="1"/>
</dbReference>
<dbReference type="InterPro" id="IPR051703">
    <property type="entry name" value="NF-kappa-B_Signaling_Reg"/>
</dbReference>
<dbReference type="InterPro" id="IPR019080">
    <property type="entry name" value="YqaJ_viral_recombinase"/>
</dbReference>
<dbReference type="GO" id="GO:0006281">
    <property type="term" value="P:DNA repair"/>
    <property type="evidence" value="ECO:0007669"/>
    <property type="project" value="UniProtKB-ARBA"/>
</dbReference>
<dbReference type="PANTHER" id="PTHR46609:SF8">
    <property type="entry name" value="YQAJ VIRAL RECOMBINASE DOMAIN-CONTAINING PROTEIN"/>
    <property type="match status" value="1"/>
</dbReference>
<dbReference type="InterPro" id="IPR011604">
    <property type="entry name" value="PDDEXK-like_dom_sf"/>
</dbReference>
<dbReference type="PANTHER" id="PTHR46609">
    <property type="entry name" value="EXONUCLEASE, PHAGE-TYPE/RECB, C-TERMINAL DOMAIN-CONTAINING PROTEIN"/>
    <property type="match status" value="1"/>
</dbReference>
<dbReference type="AlphaFoldDB" id="A0A1Z5L943"/>
<evidence type="ECO:0000259" key="1">
    <source>
        <dbReference type="Pfam" id="PF09588"/>
    </source>
</evidence>
<feature type="non-terminal residue" evidence="2">
    <location>
        <position position="152"/>
    </location>
</feature>
<accession>A0A1Z5L943</accession>
<protein>
    <recommendedName>
        <fullName evidence="1">YqaJ viral recombinase domain-containing protein</fullName>
    </recommendedName>
</protein>
<reference evidence="2" key="1">
    <citation type="journal article" date="2017" name="Ticks Tick Borne Dis.">
        <title>Functional annotation and analysis of the Ornithodoros moubata midgut genes differentially expressed after blood feeding.</title>
        <authorList>
            <person name="Oleaga A."/>
            <person name="Obolo-Mvoulouga P."/>
            <person name="Manzano-Roman R."/>
            <person name="Perez-Sanchez R."/>
        </authorList>
    </citation>
    <scope>NUCLEOTIDE SEQUENCE</scope>
    <source>
        <strain evidence="2">Female</strain>
        <tissue evidence="2">Gut</tissue>
    </source>
</reference>
<dbReference type="InterPro" id="IPR011335">
    <property type="entry name" value="Restrct_endonuc-II-like"/>
</dbReference>
<evidence type="ECO:0000313" key="2">
    <source>
        <dbReference type="EMBL" id="JAW03936.1"/>
    </source>
</evidence>
<dbReference type="SUPFAM" id="SSF52980">
    <property type="entry name" value="Restriction endonuclease-like"/>
    <property type="match status" value="1"/>
</dbReference>
<proteinExistence type="predicted"/>
<organism evidence="2">
    <name type="scientific">Ornithodoros moubata</name>
    <name type="common">Soft tick</name>
    <name type="synonym">Argasid tick</name>
    <dbReference type="NCBI Taxonomy" id="6938"/>
    <lineage>
        <taxon>Eukaryota</taxon>
        <taxon>Metazoa</taxon>
        <taxon>Ecdysozoa</taxon>
        <taxon>Arthropoda</taxon>
        <taxon>Chelicerata</taxon>
        <taxon>Arachnida</taxon>
        <taxon>Acari</taxon>
        <taxon>Parasitiformes</taxon>
        <taxon>Ixodida</taxon>
        <taxon>Ixodoidea</taxon>
        <taxon>Argasidae</taxon>
        <taxon>Ornithodorinae</taxon>
        <taxon>Ornithodoros</taxon>
    </lineage>
</organism>
<dbReference type="EMBL" id="GFJQ02003034">
    <property type="protein sequence ID" value="JAW03936.1"/>
    <property type="molecule type" value="Transcribed_RNA"/>
</dbReference>
<dbReference type="Pfam" id="PF09588">
    <property type="entry name" value="YqaJ"/>
    <property type="match status" value="1"/>
</dbReference>
<feature type="domain" description="YqaJ viral recombinase" evidence="1">
    <location>
        <begin position="1"/>
        <end position="97"/>
    </location>
</feature>
<name>A0A1Z5L943_ORNMO</name>